<sequence length="190" mass="20736">MAEWRSALKGQLPLGKVGTSDGIGVTFSEVTRFSLFQIAAWPETWKPAGAKAARLAGTETAPGPGMMAQGAKGTLLRIEPLKWWLISRDDRKNRISLAIEDGVVLDLSSSRTWINLNGPNATHLLNNFLPVNLSDTAFPTGSVASSAFHHIGITLWRDEHGFNLLLPRSFAFSLWEQLTDSAAQYGYAVI</sequence>
<dbReference type="Gene3D" id="3.30.1360.120">
    <property type="entry name" value="Probable tRNA modification gtpase trme, domain 1"/>
    <property type="match status" value="1"/>
</dbReference>
<dbReference type="Gene3D" id="3.30.70.1520">
    <property type="entry name" value="Heterotetrameric sarcosine oxidase"/>
    <property type="match status" value="1"/>
</dbReference>
<keyword evidence="2" id="KW-1185">Reference proteome</keyword>
<dbReference type="SUPFAM" id="SSF103025">
    <property type="entry name" value="Folate-binding domain"/>
    <property type="match status" value="1"/>
</dbReference>
<dbReference type="RefSeq" id="WP_208981242.1">
    <property type="nucleotide sequence ID" value="NZ_CXWD01000006.1"/>
</dbReference>
<name>A0A0M7A021_9HYPH</name>
<dbReference type="AlphaFoldDB" id="A0A0M7A021"/>
<protein>
    <submittedName>
        <fullName evidence="1">Sarcosine oxidase, gamma subunit family</fullName>
    </submittedName>
</protein>
<proteinExistence type="predicted"/>
<accession>A0A0M7A021</accession>
<evidence type="ECO:0000313" key="2">
    <source>
        <dbReference type="Proteomes" id="UP000053235"/>
    </source>
</evidence>
<dbReference type="STRING" id="388408.LAX5112_01698"/>
<reference evidence="2" key="1">
    <citation type="submission" date="2015-07" db="EMBL/GenBank/DDBJ databases">
        <authorList>
            <person name="Rodrigo-Torres Lidia"/>
            <person name="Arahal R.David."/>
        </authorList>
    </citation>
    <scope>NUCLEOTIDE SEQUENCE [LARGE SCALE GENOMIC DNA]</scope>
    <source>
        <strain evidence="2">CECT 5112</strain>
    </source>
</reference>
<dbReference type="Proteomes" id="UP000053235">
    <property type="component" value="Unassembled WGS sequence"/>
</dbReference>
<gene>
    <name evidence="1" type="ORF">LAX5112_01698</name>
</gene>
<evidence type="ECO:0000313" key="1">
    <source>
        <dbReference type="EMBL" id="CTQ68335.1"/>
    </source>
</evidence>
<dbReference type="InterPro" id="IPR027266">
    <property type="entry name" value="TrmE/GcvT-like"/>
</dbReference>
<organism evidence="1 2">
    <name type="scientific">Roseibium alexandrii</name>
    <dbReference type="NCBI Taxonomy" id="388408"/>
    <lineage>
        <taxon>Bacteria</taxon>
        <taxon>Pseudomonadati</taxon>
        <taxon>Pseudomonadota</taxon>
        <taxon>Alphaproteobacteria</taxon>
        <taxon>Hyphomicrobiales</taxon>
        <taxon>Stappiaceae</taxon>
        <taxon>Roseibium</taxon>
    </lineage>
</organism>
<dbReference type="EMBL" id="CXWD01000006">
    <property type="protein sequence ID" value="CTQ68335.1"/>
    <property type="molecule type" value="Genomic_DNA"/>
</dbReference>